<feature type="compositionally biased region" description="Polar residues" evidence="1">
    <location>
        <begin position="1"/>
        <end position="21"/>
    </location>
</feature>
<dbReference type="AlphaFoldDB" id="A0AAW0BTZ8"/>
<evidence type="ECO:0000256" key="1">
    <source>
        <dbReference type="SAM" id="MobiDB-lite"/>
    </source>
</evidence>
<name>A0AAW0BTZ8_9AGAR</name>
<comment type="caution">
    <text evidence="3">The sequence shown here is derived from an EMBL/GenBank/DDBJ whole genome shotgun (WGS) entry which is preliminary data.</text>
</comment>
<organism evidence="3 4">
    <name type="scientific">Paramarasmius palmivorus</name>
    <dbReference type="NCBI Taxonomy" id="297713"/>
    <lineage>
        <taxon>Eukaryota</taxon>
        <taxon>Fungi</taxon>
        <taxon>Dikarya</taxon>
        <taxon>Basidiomycota</taxon>
        <taxon>Agaricomycotina</taxon>
        <taxon>Agaricomycetes</taxon>
        <taxon>Agaricomycetidae</taxon>
        <taxon>Agaricales</taxon>
        <taxon>Marasmiineae</taxon>
        <taxon>Marasmiaceae</taxon>
        <taxon>Paramarasmius</taxon>
    </lineage>
</organism>
<dbReference type="Proteomes" id="UP001383192">
    <property type="component" value="Unassembled WGS sequence"/>
</dbReference>
<keyword evidence="2" id="KW-0472">Membrane</keyword>
<keyword evidence="2" id="KW-1133">Transmembrane helix</keyword>
<keyword evidence="2" id="KW-0812">Transmembrane</keyword>
<feature type="region of interest" description="Disordered" evidence="1">
    <location>
        <begin position="85"/>
        <end position="104"/>
    </location>
</feature>
<feature type="region of interest" description="Disordered" evidence="1">
    <location>
        <begin position="1"/>
        <end position="32"/>
    </location>
</feature>
<feature type="transmembrane region" description="Helical" evidence="2">
    <location>
        <begin position="39"/>
        <end position="60"/>
    </location>
</feature>
<sequence>MATRGDPNSTGVSATPNEQQTSSSISESSPRPALNTAQIAGITVGVSVVVFAILVTVCVITRRRKRKAPSAPNPLITPYRRVEPNLNVRGGNKQELGLPDHADQDRTPVRTERQVVYLDDSGWRPLQSRSDLEDGVVVMPPRYDAAV</sequence>
<keyword evidence="4" id="KW-1185">Reference proteome</keyword>
<gene>
    <name evidence="3" type="ORF">VNI00_014189</name>
</gene>
<evidence type="ECO:0000313" key="4">
    <source>
        <dbReference type="Proteomes" id="UP001383192"/>
    </source>
</evidence>
<reference evidence="3 4" key="1">
    <citation type="submission" date="2024-01" db="EMBL/GenBank/DDBJ databases">
        <title>A draft genome for a cacao thread blight-causing isolate of Paramarasmius palmivorus.</title>
        <authorList>
            <person name="Baruah I.K."/>
            <person name="Bukari Y."/>
            <person name="Amoako-Attah I."/>
            <person name="Meinhardt L.W."/>
            <person name="Bailey B.A."/>
            <person name="Cohen S.P."/>
        </authorList>
    </citation>
    <scope>NUCLEOTIDE SEQUENCE [LARGE SCALE GENOMIC DNA]</scope>
    <source>
        <strain evidence="3 4">GH-12</strain>
    </source>
</reference>
<evidence type="ECO:0000313" key="3">
    <source>
        <dbReference type="EMBL" id="KAK7030332.1"/>
    </source>
</evidence>
<evidence type="ECO:0000256" key="2">
    <source>
        <dbReference type="SAM" id="Phobius"/>
    </source>
</evidence>
<dbReference type="EMBL" id="JAYKXP010000077">
    <property type="protein sequence ID" value="KAK7030332.1"/>
    <property type="molecule type" value="Genomic_DNA"/>
</dbReference>
<protein>
    <submittedName>
        <fullName evidence="3">Uncharacterized protein</fullName>
    </submittedName>
</protein>
<accession>A0AAW0BTZ8</accession>
<proteinExistence type="predicted"/>